<evidence type="ECO:0000256" key="1">
    <source>
        <dbReference type="ARBA" id="ARBA00010745"/>
    </source>
</evidence>
<dbReference type="InterPro" id="IPR036853">
    <property type="entry name" value="Ribosomal_uL14_sf"/>
</dbReference>
<dbReference type="SMR" id="A0A1D6EPI7"/>
<evidence type="ECO:0000256" key="2">
    <source>
        <dbReference type="ARBA" id="ARBA00022980"/>
    </source>
</evidence>
<evidence type="ECO:0000256" key="3">
    <source>
        <dbReference type="ARBA" id="ARBA00023274"/>
    </source>
</evidence>
<dbReference type="EMBL" id="CM007647">
    <property type="protein sequence ID" value="ONM08684.1"/>
    <property type="molecule type" value="Genomic_DNA"/>
</dbReference>
<reference evidence="6" key="1">
    <citation type="submission" date="2015-12" db="EMBL/GenBank/DDBJ databases">
        <title>Update maize B73 reference genome by single molecule sequencing technologies.</title>
        <authorList>
            <consortium name="Maize Genome Sequencing Project"/>
            <person name="Ware D."/>
        </authorList>
    </citation>
    <scope>NUCLEOTIDE SEQUENCE [LARGE SCALE GENOMIC DNA]</scope>
    <source>
        <tissue evidence="6">Seedling</tissue>
    </source>
</reference>
<comment type="similarity">
    <text evidence="1">Belongs to the universal ribosomal protein uL14 family.</text>
</comment>
<proteinExistence type="inferred from homology"/>
<evidence type="ECO:0000313" key="4">
    <source>
        <dbReference type="EMBL" id="AQK43732.1"/>
    </source>
</evidence>
<dbReference type="EMBL" id="CM000786">
    <property type="protein sequence ID" value="AQK43732.1"/>
    <property type="molecule type" value="Genomic_DNA"/>
</dbReference>
<dbReference type="SUPFAM" id="SSF50193">
    <property type="entry name" value="Ribosomal protein L14"/>
    <property type="match status" value="1"/>
</dbReference>
<dbReference type="AlphaFoldDB" id="A0A1D6EPI7"/>
<dbReference type="Gene3D" id="2.40.150.20">
    <property type="entry name" value="Ribosomal protein L14"/>
    <property type="match status" value="1"/>
</dbReference>
<dbReference type="GO" id="GO:0003735">
    <property type="term" value="F:structural constituent of ribosome"/>
    <property type="evidence" value="ECO:0007669"/>
    <property type="project" value="InterPro"/>
</dbReference>
<keyword evidence="3" id="KW-0687">Ribonucleoprotein</keyword>
<gene>
    <name evidence="6" type="ORF">ZEAMMB73_Zm00001d005700</name>
    <name evidence="4" type="ORF">ZEAMMB73_Zm00001d025441</name>
    <name evidence="5" type="ORF">ZEAMMB73_Zm00001d033804</name>
</gene>
<dbReference type="EMBL" id="CM007648">
    <property type="protein sequence ID" value="ONM21684.1"/>
    <property type="molecule type" value="Genomic_DNA"/>
</dbReference>
<accession>A0A1D6EPI7</accession>
<dbReference type="PaxDb" id="4577-GRMZM2G332922_P01"/>
<organism evidence="6">
    <name type="scientific">Zea mays</name>
    <name type="common">Maize</name>
    <dbReference type="NCBI Taxonomy" id="4577"/>
    <lineage>
        <taxon>Eukaryota</taxon>
        <taxon>Viridiplantae</taxon>
        <taxon>Streptophyta</taxon>
        <taxon>Embryophyta</taxon>
        <taxon>Tracheophyta</taxon>
        <taxon>Spermatophyta</taxon>
        <taxon>Magnoliopsida</taxon>
        <taxon>Liliopsida</taxon>
        <taxon>Poales</taxon>
        <taxon>Poaceae</taxon>
        <taxon>PACMAD clade</taxon>
        <taxon>Panicoideae</taxon>
        <taxon>Andropogonodae</taxon>
        <taxon>Andropogoneae</taxon>
        <taxon>Tripsacinae</taxon>
        <taxon>Zea</taxon>
    </lineage>
</organism>
<evidence type="ECO:0000313" key="5">
    <source>
        <dbReference type="EMBL" id="ONM08684.1"/>
    </source>
</evidence>
<protein>
    <submittedName>
        <fullName evidence="6">60S ribosomal protein L23</fullName>
    </submittedName>
</protein>
<dbReference type="GO" id="GO:0006412">
    <property type="term" value="P:translation"/>
    <property type="evidence" value="ECO:0007669"/>
    <property type="project" value="InterPro"/>
</dbReference>
<sequence>MIYGRVDVIALDNARQRGGFLHNAGVIVNPKGDMKGFAITGPIDKECANL</sequence>
<keyword evidence="2 6" id="KW-0689">Ribosomal protein</keyword>
<dbReference type="InParanoid" id="A0A1D6EPI7"/>
<dbReference type="STRING" id="4577.A0A1D6EPI7"/>
<evidence type="ECO:0000313" key="6">
    <source>
        <dbReference type="EMBL" id="ONM21684.1"/>
    </source>
</evidence>
<dbReference type="InterPro" id="IPR000218">
    <property type="entry name" value="Ribosomal_uL14"/>
</dbReference>
<dbReference type="eggNOG" id="ENOG502QS7Q">
    <property type="taxonomic scope" value="Eukaryota"/>
</dbReference>
<dbReference type="Pfam" id="PF00238">
    <property type="entry name" value="Ribosomal_L14"/>
    <property type="match status" value="1"/>
</dbReference>
<name>A0A1D6EPI7_MAIZE</name>
<dbReference type="GO" id="GO:0005840">
    <property type="term" value="C:ribosome"/>
    <property type="evidence" value="ECO:0007669"/>
    <property type="project" value="UniProtKB-KW"/>
</dbReference>
<dbReference type="GO" id="GO:1990904">
    <property type="term" value="C:ribonucleoprotein complex"/>
    <property type="evidence" value="ECO:0007669"/>
    <property type="project" value="UniProtKB-KW"/>
</dbReference>
<dbReference type="ExpressionAtlas" id="A0A1D6EPI7">
    <property type="expression patterns" value="baseline"/>
</dbReference>